<reference evidence="4" key="1">
    <citation type="journal article" date="2019" name="Int. J. Syst. Evol. Microbiol.">
        <title>The Global Catalogue of Microorganisms (GCM) 10K type strain sequencing project: providing services to taxonomists for standard genome sequencing and annotation.</title>
        <authorList>
            <consortium name="The Broad Institute Genomics Platform"/>
            <consortium name="The Broad Institute Genome Sequencing Center for Infectious Disease"/>
            <person name="Wu L."/>
            <person name="Ma J."/>
        </authorList>
    </citation>
    <scope>NUCLEOTIDE SEQUENCE [LARGE SCALE GENOMIC DNA]</scope>
    <source>
        <strain evidence="4">JCM 31486</strain>
    </source>
</reference>
<dbReference type="EMBL" id="JBHTIS010000056">
    <property type="protein sequence ID" value="MFD1044443.1"/>
    <property type="molecule type" value="Genomic_DNA"/>
</dbReference>
<dbReference type="Proteomes" id="UP001597045">
    <property type="component" value="Unassembled WGS sequence"/>
</dbReference>
<feature type="compositionally biased region" description="Low complexity" evidence="1">
    <location>
        <begin position="301"/>
        <end position="313"/>
    </location>
</feature>
<proteinExistence type="predicted"/>
<sequence>MARSRGHHRISRRTKIATGALGLAAAVGALVVVTTAGGSSGDASADPANKAFFVDITKVKPNVKKPRQQGNASRGTFTVDCGLNENKHFNPDNFIAAPGVKNGAQHLHDYVGNLSTNADSNNKSLAKAGTTCKNGDKSAYFWPVIRIDTGDEEKAKQENPPADQQKQKRDQQAADAKQDKQQPQVDCPDVASKLPGEVPDDAQQPIEDALKKVDEVTDAANKKLPNAKNVDQEVLGPLTEQRKQELDKISQSLMKIGQQPTDFGQLAPCKVKQPNGAGGQDNGGQNNNKPEPGTDTKPQQGENNNNELEGNDGVIQEPIRAQLTFVGNETGKVTAMPKFLRVLYGDAKESQNGPKNAKDSWTCEGFEDKVIMNKYPICPNGKNVKRIHEFPSCWDGKNIDSTNHRDHIVFPDENGKCKQGFKAVPRLTVTLTYKIPHDIQVKGQYKVDAFPFEAHNPLSDHDDFANVMSQCIMNRVVNCINKGKRCSE</sequence>
<comment type="caution">
    <text evidence="3">The sequence shown here is derived from an EMBL/GenBank/DDBJ whole genome shotgun (WGS) entry which is preliminary data.</text>
</comment>
<dbReference type="InterPro" id="IPR018535">
    <property type="entry name" value="DUF1996"/>
</dbReference>
<feature type="region of interest" description="Disordered" evidence="1">
    <location>
        <begin position="261"/>
        <end position="314"/>
    </location>
</feature>
<dbReference type="PANTHER" id="PTHR43662">
    <property type="match status" value="1"/>
</dbReference>
<dbReference type="PANTHER" id="PTHR43662:SF3">
    <property type="entry name" value="DOMAIN PROTEIN, PUTATIVE (AFU_ORTHOLOGUE AFUA_6G11970)-RELATED"/>
    <property type="match status" value="1"/>
</dbReference>
<evidence type="ECO:0000313" key="4">
    <source>
        <dbReference type="Proteomes" id="UP001597045"/>
    </source>
</evidence>
<evidence type="ECO:0000256" key="1">
    <source>
        <dbReference type="SAM" id="MobiDB-lite"/>
    </source>
</evidence>
<feature type="compositionally biased region" description="Basic and acidic residues" evidence="1">
    <location>
        <begin position="165"/>
        <end position="180"/>
    </location>
</feature>
<dbReference type="Pfam" id="PF09362">
    <property type="entry name" value="DUF1996"/>
    <property type="match status" value="1"/>
</dbReference>
<evidence type="ECO:0000313" key="3">
    <source>
        <dbReference type="EMBL" id="MFD1044443.1"/>
    </source>
</evidence>
<organism evidence="3 4">
    <name type="scientific">Kibdelosporangium lantanae</name>
    <dbReference type="NCBI Taxonomy" id="1497396"/>
    <lineage>
        <taxon>Bacteria</taxon>
        <taxon>Bacillati</taxon>
        <taxon>Actinomycetota</taxon>
        <taxon>Actinomycetes</taxon>
        <taxon>Pseudonocardiales</taxon>
        <taxon>Pseudonocardiaceae</taxon>
        <taxon>Kibdelosporangium</taxon>
    </lineage>
</organism>
<feature type="region of interest" description="Disordered" evidence="1">
    <location>
        <begin position="151"/>
        <end position="202"/>
    </location>
</feature>
<keyword evidence="4" id="KW-1185">Reference proteome</keyword>
<protein>
    <submittedName>
        <fullName evidence="3">DUF1996 domain-containing protein</fullName>
    </submittedName>
</protein>
<accession>A0ABW3M2U4</accession>
<feature type="domain" description="DUF1996" evidence="2">
    <location>
        <begin position="329"/>
        <end position="466"/>
    </location>
</feature>
<gene>
    <name evidence="3" type="ORF">ACFQ1S_01970</name>
</gene>
<evidence type="ECO:0000259" key="2">
    <source>
        <dbReference type="Pfam" id="PF09362"/>
    </source>
</evidence>
<name>A0ABW3M2U4_9PSEU</name>